<protein>
    <submittedName>
        <fullName evidence="2">Uncharacterized protein</fullName>
    </submittedName>
</protein>
<evidence type="ECO:0000256" key="1">
    <source>
        <dbReference type="SAM" id="MobiDB-lite"/>
    </source>
</evidence>
<dbReference type="AlphaFoldDB" id="A0A9P2M3L0"/>
<dbReference type="EMBL" id="GG663503">
    <property type="protein sequence ID" value="EFD43112.2"/>
    <property type="molecule type" value="Genomic_DNA"/>
</dbReference>
<gene>
    <name evidence="2" type="ORF">TBOG_01947</name>
</gene>
<sequence length="220" mass="20495">MRKYLRANRGELTLMAIVNRFNIKVIAGAGLFAAAIALSPDAAADPLMTGGYACIQGMAGDAPVAAGDPVAAGGPAAAGACSAALTDMAGVPFVAPGPVPAAAPVPIGAPVPIPGAPVPIPGAPVPIPGAPVPIPGGPVPIPGAPVPVPAVPAPVIPVGTPLIALGPVLAGAPGDGVVSAPIIGMSGVKDALTDPAPAGGPVPGQPVLPGPSASAPAGAR</sequence>
<reference evidence="3" key="1">
    <citation type="submission" date="2009-03" db="EMBL/GenBank/DDBJ databases">
        <title>The Genome Sequence of Mycobacterium africanum strain K85 (originally listed here as Mycobacterium tuberculosis).</title>
        <authorList>
            <consortium name="The Broad Institute Genome Sequencing Platform"/>
            <person name="Small P."/>
            <person name="Gagneaux S."/>
            <person name="Hopewell P."/>
            <person name="Young S.K."/>
            <person name="Kodira C.D."/>
            <person name="Zeng Q."/>
            <person name="Koehrsen M."/>
            <person name="Alvarado L."/>
            <person name="Berlin A."/>
            <person name="Borenstein D."/>
            <person name="Chen Z."/>
            <person name="Engels R."/>
            <person name="Freedman E."/>
            <person name="Gellesch M."/>
            <person name="Goldberg J."/>
            <person name="Griggs A."/>
            <person name="Gujja S."/>
            <person name="Heiman D."/>
            <person name="Hepburn T."/>
            <person name="Howarth C."/>
            <person name="Jen D."/>
            <person name="Larson L."/>
            <person name="Lewis B."/>
            <person name="Mehta T."/>
            <person name="Park D."/>
            <person name="Pearson M."/>
            <person name="Roberts A."/>
            <person name="Saif S."/>
            <person name="Shea T."/>
            <person name="Shenoy N."/>
            <person name="Sisk P."/>
            <person name="Stolte C."/>
            <person name="Sykes S."/>
            <person name="Walk T."/>
            <person name="White J."/>
            <person name="Yandava C."/>
            <person name="Nusbaum C."/>
            <person name="Galagan J."/>
            <person name="Birren B."/>
        </authorList>
    </citation>
    <scope>NUCLEOTIDE SEQUENCE [LARGE SCALE GENOMIC DNA]</scope>
    <source>
        <strain evidence="3">K85</strain>
    </source>
</reference>
<name>A0A9P2M3L0_MYCTX</name>
<proteinExistence type="predicted"/>
<evidence type="ECO:0000313" key="3">
    <source>
        <dbReference type="Proteomes" id="UP000005088"/>
    </source>
</evidence>
<dbReference type="Proteomes" id="UP000005088">
    <property type="component" value="Unassembled WGS sequence"/>
</dbReference>
<feature type="compositionally biased region" description="Pro residues" evidence="1">
    <location>
        <begin position="198"/>
        <end position="209"/>
    </location>
</feature>
<evidence type="ECO:0000313" key="2">
    <source>
        <dbReference type="EMBL" id="EFD43112.2"/>
    </source>
</evidence>
<feature type="region of interest" description="Disordered" evidence="1">
    <location>
        <begin position="190"/>
        <end position="220"/>
    </location>
</feature>
<accession>A0A9P2M3L0</accession>
<feature type="compositionally biased region" description="Low complexity" evidence="1">
    <location>
        <begin position="210"/>
        <end position="220"/>
    </location>
</feature>
<organism evidence="2 3">
    <name type="scientific">Mycobacterium tuberculosis variant africanum K85</name>
    <dbReference type="NCBI Taxonomy" id="611304"/>
    <lineage>
        <taxon>Bacteria</taxon>
        <taxon>Bacillati</taxon>
        <taxon>Actinomycetota</taxon>
        <taxon>Actinomycetes</taxon>
        <taxon>Mycobacteriales</taxon>
        <taxon>Mycobacteriaceae</taxon>
        <taxon>Mycobacterium</taxon>
        <taxon>Mycobacterium tuberculosis complex</taxon>
    </lineage>
</organism>